<evidence type="ECO:0000259" key="8">
    <source>
        <dbReference type="PROSITE" id="PS50850"/>
    </source>
</evidence>
<evidence type="ECO:0000256" key="2">
    <source>
        <dbReference type="ARBA" id="ARBA00022448"/>
    </source>
</evidence>
<evidence type="ECO:0000256" key="3">
    <source>
        <dbReference type="ARBA" id="ARBA00022475"/>
    </source>
</evidence>
<evidence type="ECO:0000256" key="5">
    <source>
        <dbReference type="ARBA" id="ARBA00022989"/>
    </source>
</evidence>
<dbReference type="PROSITE" id="PS50850">
    <property type="entry name" value="MFS"/>
    <property type="match status" value="1"/>
</dbReference>
<evidence type="ECO:0000256" key="1">
    <source>
        <dbReference type="ARBA" id="ARBA00004429"/>
    </source>
</evidence>
<dbReference type="PANTHER" id="PTHR23513">
    <property type="entry name" value="INTEGRAL MEMBRANE EFFLUX PROTEIN-RELATED"/>
    <property type="match status" value="1"/>
</dbReference>
<protein>
    <submittedName>
        <fullName evidence="9">MFS transporter</fullName>
    </submittedName>
</protein>
<comment type="caution">
    <text evidence="9">The sequence shown here is derived from an EMBL/GenBank/DDBJ whole genome shotgun (WGS) entry which is preliminary data.</text>
</comment>
<keyword evidence="4 7" id="KW-0812">Transmembrane</keyword>
<dbReference type="SUPFAM" id="SSF103473">
    <property type="entry name" value="MFS general substrate transporter"/>
    <property type="match status" value="1"/>
</dbReference>
<dbReference type="GO" id="GO:0005886">
    <property type="term" value="C:plasma membrane"/>
    <property type="evidence" value="ECO:0007669"/>
    <property type="project" value="UniProtKB-SubCell"/>
</dbReference>
<name>A0A8J3ZE01_9ACTN</name>
<feature type="domain" description="Major facilitator superfamily (MFS) profile" evidence="8">
    <location>
        <begin position="230"/>
        <end position="417"/>
    </location>
</feature>
<feature type="transmembrane region" description="Helical" evidence="7">
    <location>
        <begin position="294"/>
        <end position="311"/>
    </location>
</feature>
<dbReference type="PANTHER" id="PTHR23513:SF9">
    <property type="entry name" value="ENTEROBACTIN EXPORTER ENTS"/>
    <property type="match status" value="1"/>
</dbReference>
<evidence type="ECO:0000313" key="9">
    <source>
        <dbReference type="EMBL" id="GIJ59945.1"/>
    </source>
</evidence>
<dbReference type="EMBL" id="BOPG01000049">
    <property type="protein sequence ID" value="GIJ59945.1"/>
    <property type="molecule type" value="Genomic_DNA"/>
</dbReference>
<organism evidence="9 10">
    <name type="scientific">Virgisporangium aurantiacum</name>
    <dbReference type="NCBI Taxonomy" id="175570"/>
    <lineage>
        <taxon>Bacteria</taxon>
        <taxon>Bacillati</taxon>
        <taxon>Actinomycetota</taxon>
        <taxon>Actinomycetes</taxon>
        <taxon>Micromonosporales</taxon>
        <taxon>Micromonosporaceae</taxon>
        <taxon>Virgisporangium</taxon>
    </lineage>
</organism>
<evidence type="ECO:0000313" key="10">
    <source>
        <dbReference type="Proteomes" id="UP000612585"/>
    </source>
</evidence>
<sequence length="417" mass="43156">MSLLGFVKKHAIDVRALRYPAFRRLFIGNAVSFIGFQFTAVAVPVQMYAITDSSLWVGLIGIAGLVPLLIFALWGGAVADVRDRRSVLLASSTLMWTATLGLLVHALSGVDSPQVLLGLVAVQSAAFAISSPTRSAILPRLVPAEEVAAASTLGFTVSNIGQVLGPLGAGLVLAHGDFALAYGVDAALFTVAMWAALRLPEMPPAVRAPDAPTSRLGDLVDSLRYLRHQPVLLLTFAIDIAAMVLAMPRAVFPEVAAERFGGDKAVGWLYSAIAIGAVVAGLGSGWVTRVRRQGLVIVAAVVGWGLAVAVAGLAPALWLAVLGLALAGAADLVSAAFRQTILLTFAPDEMRGRMQGAFIAVVAGGPRLGDLRVGAMAATTGATVAWVSGGVAAAVVAVLLAVAYPALLRYTVREAER</sequence>
<feature type="transmembrane region" description="Helical" evidence="7">
    <location>
        <begin position="55"/>
        <end position="75"/>
    </location>
</feature>
<evidence type="ECO:0000256" key="4">
    <source>
        <dbReference type="ARBA" id="ARBA00022692"/>
    </source>
</evidence>
<dbReference type="InterPro" id="IPR010290">
    <property type="entry name" value="TM_effector"/>
</dbReference>
<keyword evidence="6 7" id="KW-0472">Membrane</keyword>
<keyword evidence="2" id="KW-0813">Transport</keyword>
<feature type="transmembrane region" description="Helical" evidence="7">
    <location>
        <begin position="87"/>
        <end position="108"/>
    </location>
</feature>
<keyword evidence="3" id="KW-1003">Cell membrane</keyword>
<gene>
    <name evidence="9" type="ORF">Vau01_074610</name>
</gene>
<reference evidence="9" key="1">
    <citation type="submission" date="2021-01" db="EMBL/GenBank/DDBJ databases">
        <title>Whole genome shotgun sequence of Virgisporangium aurantiacum NBRC 16421.</title>
        <authorList>
            <person name="Komaki H."/>
            <person name="Tamura T."/>
        </authorList>
    </citation>
    <scope>NUCLEOTIDE SEQUENCE</scope>
    <source>
        <strain evidence="9">NBRC 16421</strain>
    </source>
</reference>
<dbReference type="GO" id="GO:0022857">
    <property type="term" value="F:transmembrane transporter activity"/>
    <property type="evidence" value="ECO:0007669"/>
    <property type="project" value="InterPro"/>
</dbReference>
<keyword evidence="10" id="KW-1185">Reference proteome</keyword>
<feature type="transmembrane region" description="Helical" evidence="7">
    <location>
        <begin position="384"/>
        <end position="407"/>
    </location>
</feature>
<evidence type="ECO:0000256" key="7">
    <source>
        <dbReference type="SAM" id="Phobius"/>
    </source>
</evidence>
<feature type="transmembrane region" description="Helical" evidence="7">
    <location>
        <begin position="179"/>
        <end position="197"/>
    </location>
</feature>
<comment type="subcellular location">
    <subcellularLocation>
        <location evidence="1">Cell inner membrane</location>
        <topology evidence="1">Multi-pass membrane protein</topology>
    </subcellularLocation>
</comment>
<accession>A0A8J3ZE01</accession>
<feature type="transmembrane region" description="Helical" evidence="7">
    <location>
        <begin position="25"/>
        <end position="49"/>
    </location>
</feature>
<evidence type="ECO:0000256" key="6">
    <source>
        <dbReference type="ARBA" id="ARBA00023136"/>
    </source>
</evidence>
<dbReference type="Gene3D" id="1.20.1250.20">
    <property type="entry name" value="MFS general substrate transporter like domains"/>
    <property type="match status" value="1"/>
</dbReference>
<dbReference type="Pfam" id="PF05977">
    <property type="entry name" value="MFS_3"/>
    <property type="match status" value="1"/>
</dbReference>
<dbReference type="InterPro" id="IPR020846">
    <property type="entry name" value="MFS_dom"/>
</dbReference>
<feature type="transmembrane region" description="Helical" evidence="7">
    <location>
        <begin position="268"/>
        <end position="287"/>
    </location>
</feature>
<keyword evidence="5 7" id="KW-1133">Transmembrane helix</keyword>
<dbReference type="CDD" id="cd06173">
    <property type="entry name" value="MFS_MefA_like"/>
    <property type="match status" value="1"/>
</dbReference>
<dbReference type="AlphaFoldDB" id="A0A8J3ZE01"/>
<proteinExistence type="predicted"/>
<dbReference type="Proteomes" id="UP000612585">
    <property type="component" value="Unassembled WGS sequence"/>
</dbReference>
<feature type="transmembrane region" description="Helical" evidence="7">
    <location>
        <begin position="231"/>
        <end position="248"/>
    </location>
</feature>
<dbReference type="InterPro" id="IPR036259">
    <property type="entry name" value="MFS_trans_sf"/>
</dbReference>